<organism evidence="2 3">
    <name type="scientific">Aspergillus nanangensis</name>
    <dbReference type="NCBI Taxonomy" id="2582783"/>
    <lineage>
        <taxon>Eukaryota</taxon>
        <taxon>Fungi</taxon>
        <taxon>Dikarya</taxon>
        <taxon>Ascomycota</taxon>
        <taxon>Pezizomycotina</taxon>
        <taxon>Eurotiomycetes</taxon>
        <taxon>Eurotiomycetidae</taxon>
        <taxon>Eurotiales</taxon>
        <taxon>Aspergillaceae</taxon>
        <taxon>Aspergillus</taxon>
        <taxon>Aspergillus subgen. Circumdati</taxon>
    </lineage>
</organism>
<dbReference type="Proteomes" id="UP001194746">
    <property type="component" value="Unassembled WGS sequence"/>
</dbReference>
<proteinExistence type="predicted"/>
<feature type="compositionally biased region" description="Polar residues" evidence="1">
    <location>
        <begin position="429"/>
        <end position="443"/>
    </location>
</feature>
<sequence>MPPLPSEERMLTVFADIHCYFSAPSPRPVHHRFDKGSYVYIYYSATQHKARLEVANNPGTAVQDAFNGALDRAHLRHSSKFPTLCTLTVDGVQAQDPAGLSRPPNLDANSYEWRLPSNDGASPESFRLHTLDIYFWTENDASQFLNIIEKVLSPSQVETDRHPFPPPPQSMSNVVQQLENVAISDPAYQNGQTRNSLSEPTAATIPSTTATPQSIPGSNSISESTPTPAPLPYNPAAPAAPEPIQHREKTPPPPMDGHDGTGLAAAAADTHAYGSFGPVPGTPGYGAPPGPPGPPPPPQTITHQSIPYSMPGSYASPPPSAGLPPPSAGLSHGGSFPPSMQSPGLPTTTAPPTGSVPSYNPSFLAGGSSNSTPGPPQPMMSFAPPPKDPNAHLYGQPPQQQQQQPYNPYAQAYPHMTQPTSPPPIGGYSNYSYDTTPKPTQTGIGDYTMHNQLYRPTEAEANSYHQKYAQAAMQNPRARGLEDKAHRVESSVNKFLKRLEKKI</sequence>
<dbReference type="EMBL" id="VCAU01000007">
    <property type="protein sequence ID" value="KAF9893618.1"/>
    <property type="molecule type" value="Genomic_DNA"/>
</dbReference>
<feature type="compositionally biased region" description="Low complexity" evidence="1">
    <location>
        <begin position="396"/>
        <end position="414"/>
    </location>
</feature>
<accession>A0AAD4CW66</accession>
<name>A0AAD4CW66_ASPNN</name>
<feature type="compositionally biased region" description="Pro residues" evidence="1">
    <location>
        <begin position="373"/>
        <end position="388"/>
    </location>
</feature>
<feature type="compositionally biased region" description="Low complexity" evidence="1">
    <location>
        <begin position="261"/>
        <end position="272"/>
    </location>
</feature>
<comment type="caution">
    <text evidence="2">The sequence shown here is derived from an EMBL/GenBank/DDBJ whole genome shotgun (WGS) entry which is preliminary data.</text>
</comment>
<feature type="compositionally biased region" description="Low complexity" evidence="1">
    <location>
        <begin position="343"/>
        <end position="353"/>
    </location>
</feature>
<protein>
    <recommendedName>
        <fullName evidence="4">RNA recognition motif-containing protein</fullName>
    </recommendedName>
</protein>
<feature type="compositionally biased region" description="Pro residues" evidence="1">
    <location>
        <begin position="286"/>
        <end position="299"/>
    </location>
</feature>
<gene>
    <name evidence="2" type="ORF">FE257_010930</name>
</gene>
<reference evidence="2" key="2">
    <citation type="submission" date="2020-02" db="EMBL/GenBank/DDBJ databases">
        <authorList>
            <person name="Gilchrist C.L.M."/>
            <person name="Chooi Y.-H."/>
        </authorList>
    </citation>
    <scope>NUCLEOTIDE SEQUENCE</scope>
    <source>
        <strain evidence="2">MST-FP2251</strain>
    </source>
</reference>
<evidence type="ECO:0000313" key="2">
    <source>
        <dbReference type="EMBL" id="KAF9893618.1"/>
    </source>
</evidence>
<dbReference type="AlphaFoldDB" id="A0AAD4CW66"/>
<reference evidence="2" key="1">
    <citation type="journal article" date="2019" name="Beilstein J. Org. Chem.">
        <title>Nanangenines: drimane sesquiterpenoids as the dominant metabolite cohort of a novel Australian fungus, Aspergillus nanangensis.</title>
        <authorList>
            <person name="Lacey H.J."/>
            <person name="Gilchrist C.L.M."/>
            <person name="Crombie A."/>
            <person name="Kalaitzis J.A."/>
            <person name="Vuong D."/>
            <person name="Rutledge P.J."/>
            <person name="Turner P."/>
            <person name="Pitt J.I."/>
            <person name="Lacey E."/>
            <person name="Chooi Y.H."/>
            <person name="Piggott A.M."/>
        </authorList>
    </citation>
    <scope>NUCLEOTIDE SEQUENCE</scope>
    <source>
        <strain evidence="2">MST-FP2251</strain>
    </source>
</reference>
<feature type="compositionally biased region" description="Low complexity" evidence="1">
    <location>
        <begin position="200"/>
        <end position="216"/>
    </location>
</feature>
<evidence type="ECO:0000256" key="1">
    <source>
        <dbReference type="SAM" id="MobiDB-lite"/>
    </source>
</evidence>
<feature type="compositionally biased region" description="Polar residues" evidence="1">
    <location>
        <begin position="355"/>
        <end position="372"/>
    </location>
</feature>
<feature type="compositionally biased region" description="Pro residues" evidence="1">
    <location>
        <begin position="227"/>
        <end position="241"/>
    </location>
</feature>
<evidence type="ECO:0008006" key="4">
    <source>
        <dbReference type="Google" id="ProtNLM"/>
    </source>
</evidence>
<evidence type="ECO:0000313" key="3">
    <source>
        <dbReference type="Proteomes" id="UP001194746"/>
    </source>
</evidence>
<feature type="compositionally biased region" description="Pro residues" evidence="1">
    <location>
        <begin position="316"/>
        <end position="327"/>
    </location>
</feature>
<feature type="compositionally biased region" description="Polar residues" evidence="1">
    <location>
        <begin position="188"/>
        <end position="199"/>
    </location>
</feature>
<feature type="region of interest" description="Disordered" evidence="1">
    <location>
        <begin position="188"/>
        <end position="447"/>
    </location>
</feature>
<keyword evidence="3" id="KW-1185">Reference proteome</keyword>